<feature type="compositionally biased region" description="Polar residues" evidence="6">
    <location>
        <begin position="456"/>
        <end position="466"/>
    </location>
</feature>
<dbReference type="SUPFAM" id="SSF48452">
    <property type="entry name" value="TPR-like"/>
    <property type="match status" value="1"/>
</dbReference>
<evidence type="ECO:0000256" key="6">
    <source>
        <dbReference type="SAM" id="MobiDB-lite"/>
    </source>
</evidence>
<name>A0ABS5J758_9BACT</name>
<protein>
    <submittedName>
        <fullName evidence="10">RagB/SusD family nutrient uptake outer membrane protein</fullName>
    </submittedName>
</protein>
<dbReference type="Pfam" id="PF14322">
    <property type="entry name" value="SusD-like_3"/>
    <property type="match status" value="1"/>
</dbReference>
<proteinExistence type="inferred from homology"/>
<dbReference type="Gene3D" id="1.25.40.900">
    <property type="match status" value="1"/>
</dbReference>
<evidence type="ECO:0000313" key="11">
    <source>
        <dbReference type="Proteomes" id="UP000676386"/>
    </source>
</evidence>
<keyword evidence="5" id="KW-0998">Cell outer membrane</keyword>
<comment type="subcellular location">
    <subcellularLocation>
        <location evidence="1">Cell outer membrane</location>
    </subcellularLocation>
</comment>
<evidence type="ECO:0000256" key="4">
    <source>
        <dbReference type="ARBA" id="ARBA00023136"/>
    </source>
</evidence>
<comment type="caution">
    <text evidence="10">The sequence shown here is derived from an EMBL/GenBank/DDBJ whole genome shotgun (WGS) entry which is preliminary data.</text>
</comment>
<dbReference type="RefSeq" id="WP_211976196.1">
    <property type="nucleotide sequence ID" value="NZ_CBFHAM010000010.1"/>
</dbReference>
<keyword evidence="3 7" id="KW-0732">Signal</keyword>
<dbReference type="InterPro" id="IPR011990">
    <property type="entry name" value="TPR-like_helical_dom_sf"/>
</dbReference>
<gene>
    <name evidence="10" type="ORF">KE626_27275</name>
</gene>
<accession>A0ABS5J758</accession>
<dbReference type="Gene3D" id="1.25.40.390">
    <property type="match status" value="1"/>
</dbReference>
<evidence type="ECO:0000259" key="9">
    <source>
        <dbReference type="Pfam" id="PF14322"/>
    </source>
</evidence>
<reference evidence="10 11" key="1">
    <citation type="submission" date="2021-04" db="EMBL/GenBank/DDBJ databases">
        <title>Chitinophaga sp. nov., isolated from the rhizosphere soil.</title>
        <authorList>
            <person name="He S."/>
        </authorList>
    </citation>
    <scope>NUCLEOTIDE SEQUENCE [LARGE SCALE GENOMIC DNA]</scope>
    <source>
        <strain evidence="10 11">2R12</strain>
    </source>
</reference>
<keyword evidence="4" id="KW-0472">Membrane</keyword>
<evidence type="ECO:0000256" key="5">
    <source>
        <dbReference type="ARBA" id="ARBA00023237"/>
    </source>
</evidence>
<feature type="signal peptide" evidence="7">
    <location>
        <begin position="1"/>
        <end position="21"/>
    </location>
</feature>
<keyword evidence="11" id="KW-1185">Reference proteome</keyword>
<dbReference type="EMBL" id="JAGTXB010000019">
    <property type="protein sequence ID" value="MBS0031059.1"/>
    <property type="molecule type" value="Genomic_DNA"/>
</dbReference>
<feature type="chain" id="PRO_5045403243" evidence="7">
    <location>
        <begin position="22"/>
        <end position="466"/>
    </location>
</feature>
<feature type="domain" description="RagB/SusD" evidence="8">
    <location>
        <begin position="347"/>
        <end position="464"/>
    </location>
</feature>
<dbReference type="Gene3D" id="2.20.20.130">
    <property type="match status" value="1"/>
</dbReference>
<evidence type="ECO:0000256" key="3">
    <source>
        <dbReference type="ARBA" id="ARBA00022729"/>
    </source>
</evidence>
<evidence type="ECO:0000256" key="1">
    <source>
        <dbReference type="ARBA" id="ARBA00004442"/>
    </source>
</evidence>
<dbReference type="Pfam" id="PF07980">
    <property type="entry name" value="SusD_RagB"/>
    <property type="match status" value="1"/>
</dbReference>
<sequence>MKRQIKLYTALAGFSAMMLLGSCGKKFLDTTPYVSVPTESAFETVSDIENAVNGSYAGLTETDYYGRSLPVIGDLMGDNTYISVNNSGRYTAQQNYSVTVTDATMSVNWLDAYKVILRTNNIIDAVDQKFANDAAAKQFKAEALSIRALVYFNLIRVFAKPYSENPDAEGVPLILHYNRDLRPARNKVSEVYTQILADLDAAYPLFTQTKLATRFSKYGCRGLAAKVNLYKGDYAKALSYAKDVIDHSNIPLLTRDRVAAYWSEATPSVSTPETLFEVGADALTNVGNDELGNMYNQLGYGDILCVPALYNLYGASDVRKGLILEGARDPQPLVYIVNKYQHTSGDFDNKKVLRISEMYLIAAEASNRLKDDVNALIYLNTLMAQRDPSLVYASAGALLLDDIILERRKELAFEGDRFHDLNRLKRNLVNGKGRVVNYGDTRRVAPVPQTERDANPNMTQNDGYTK</sequence>
<dbReference type="Proteomes" id="UP000676386">
    <property type="component" value="Unassembled WGS sequence"/>
</dbReference>
<comment type="similarity">
    <text evidence="2">Belongs to the SusD family.</text>
</comment>
<organism evidence="10 11">
    <name type="scientific">Chitinophaga hostae</name>
    <dbReference type="NCBI Taxonomy" id="2831022"/>
    <lineage>
        <taxon>Bacteria</taxon>
        <taxon>Pseudomonadati</taxon>
        <taxon>Bacteroidota</taxon>
        <taxon>Chitinophagia</taxon>
        <taxon>Chitinophagales</taxon>
        <taxon>Chitinophagaceae</taxon>
        <taxon>Chitinophaga</taxon>
    </lineage>
</organism>
<evidence type="ECO:0000259" key="8">
    <source>
        <dbReference type="Pfam" id="PF07980"/>
    </source>
</evidence>
<evidence type="ECO:0000256" key="2">
    <source>
        <dbReference type="ARBA" id="ARBA00006275"/>
    </source>
</evidence>
<dbReference type="InterPro" id="IPR033985">
    <property type="entry name" value="SusD-like_N"/>
</dbReference>
<feature type="region of interest" description="Disordered" evidence="6">
    <location>
        <begin position="447"/>
        <end position="466"/>
    </location>
</feature>
<dbReference type="CDD" id="cd08977">
    <property type="entry name" value="SusD"/>
    <property type="match status" value="1"/>
</dbReference>
<evidence type="ECO:0000313" key="10">
    <source>
        <dbReference type="EMBL" id="MBS0031059.1"/>
    </source>
</evidence>
<feature type="domain" description="SusD-like N-terminal" evidence="9">
    <location>
        <begin position="26"/>
        <end position="229"/>
    </location>
</feature>
<dbReference type="PROSITE" id="PS51257">
    <property type="entry name" value="PROKAR_LIPOPROTEIN"/>
    <property type="match status" value="1"/>
</dbReference>
<dbReference type="InterPro" id="IPR012944">
    <property type="entry name" value="SusD_RagB_dom"/>
</dbReference>
<evidence type="ECO:0000256" key="7">
    <source>
        <dbReference type="SAM" id="SignalP"/>
    </source>
</evidence>